<dbReference type="AlphaFoldDB" id="A0A7S4G3Y8"/>
<dbReference type="InterPro" id="IPR050502">
    <property type="entry name" value="Euk_RNA-bind_prot"/>
</dbReference>
<feature type="compositionally biased region" description="Basic residues" evidence="3">
    <location>
        <begin position="256"/>
        <end position="266"/>
    </location>
</feature>
<dbReference type="SUPFAM" id="SSF54928">
    <property type="entry name" value="RNA-binding domain, RBD"/>
    <property type="match status" value="3"/>
</dbReference>
<evidence type="ECO:0000259" key="4">
    <source>
        <dbReference type="PROSITE" id="PS50102"/>
    </source>
</evidence>
<feature type="domain" description="RRM" evidence="4">
    <location>
        <begin position="158"/>
        <end position="238"/>
    </location>
</feature>
<proteinExistence type="predicted"/>
<organism evidence="5">
    <name type="scientific">Eutreptiella gymnastica</name>
    <dbReference type="NCBI Taxonomy" id="73025"/>
    <lineage>
        <taxon>Eukaryota</taxon>
        <taxon>Discoba</taxon>
        <taxon>Euglenozoa</taxon>
        <taxon>Euglenida</taxon>
        <taxon>Spirocuta</taxon>
        <taxon>Euglenophyceae</taxon>
        <taxon>Eutreptiales</taxon>
        <taxon>Eutreptiaceae</taxon>
        <taxon>Eutreptiella</taxon>
    </lineage>
</organism>
<feature type="domain" description="RRM" evidence="4">
    <location>
        <begin position="70"/>
        <end position="146"/>
    </location>
</feature>
<dbReference type="PROSITE" id="PS50102">
    <property type="entry name" value="RRM"/>
    <property type="match status" value="3"/>
</dbReference>
<sequence>MPAADSAAITHNPYAVPQGNPYPLGTIESGSPVNEVSSQVQADTFRPPTKPVAAADSEAVAAPPPGRQCNNVYVSNLLPELGEDWLRKEFGRFGLITSAKLMVKNGISKGYGFVQYTEPHMALSAVQQVNGSYVGEHCISVKLADRDKDRGARNQPSNNLYVGNLPLDYGVEEVSELFGMYGAISSLVVLSDPVTGGSRGVGLVRYHTVEDGTRGIQALNGVMLKAHDRPLEVKYAETSMEKHLRKSGKKQGLPTSKHRAQGRGRNKGGTSVSAAPVSDLKGLTTTLGNSNWSSSNSNTSNGTTEGDSPISDGSTVTPRSGSNGQNRFAKTTTKGSNAGNKHGAAARSAASRTGGPAGKSSGVGHLPPAANPNNQRMSQYLAMQLNVPADQFSKFVLKVTGLPPGMSEIDIYKIFTPFGAVDSVTLPPPKSVSGCAFVHFRAAKDAACACTHLQGFSMQGHTLKLSLQ</sequence>
<dbReference type="GO" id="GO:0003729">
    <property type="term" value="F:mRNA binding"/>
    <property type="evidence" value="ECO:0007669"/>
    <property type="project" value="TreeGrafter"/>
</dbReference>
<gene>
    <name evidence="5" type="ORF">EGYM00163_LOCUS35706</name>
</gene>
<keyword evidence="1 2" id="KW-0694">RNA-binding</keyword>
<dbReference type="InterPro" id="IPR012677">
    <property type="entry name" value="Nucleotide-bd_a/b_plait_sf"/>
</dbReference>
<feature type="compositionally biased region" description="Low complexity" evidence="3">
    <location>
        <begin position="283"/>
        <end position="304"/>
    </location>
</feature>
<dbReference type="InterPro" id="IPR035979">
    <property type="entry name" value="RBD_domain_sf"/>
</dbReference>
<evidence type="ECO:0000256" key="3">
    <source>
        <dbReference type="SAM" id="MobiDB-lite"/>
    </source>
</evidence>
<evidence type="ECO:0000313" key="5">
    <source>
        <dbReference type="EMBL" id="CAE0824499.1"/>
    </source>
</evidence>
<dbReference type="PANTHER" id="PTHR48025:SF1">
    <property type="entry name" value="RRM DOMAIN-CONTAINING PROTEIN"/>
    <property type="match status" value="1"/>
</dbReference>
<dbReference type="EMBL" id="HBJA01103564">
    <property type="protein sequence ID" value="CAE0824499.1"/>
    <property type="molecule type" value="Transcribed_RNA"/>
</dbReference>
<dbReference type="SMART" id="SM00360">
    <property type="entry name" value="RRM"/>
    <property type="match status" value="3"/>
</dbReference>
<evidence type="ECO:0000256" key="1">
    <source>
        <dbReference type="ARBA" id="ARBA00022884"/>
    </source>
</evidence>
<dbReference type="Gene3D" id="3.30.70.330">
    <property type="match status" value="3"/>
</dbReference>
<feature type="compositionally biased region" description="Low complexity" evidence="3">
    <location>
        <begin position="338"/>
        <end position="354"/>
    </location>
</feature>
<reference evidence="5" key="1">
    <citation type="submission" date="2021-01" db="EMBL/GenBank/DDBJ databases">
        <authorList>
            <person name="Corre E."/>
            <person name="Pelletier E."/>
            <person name="Niang G."/>
            <person name="Scheremetjew M."/>
            <person name="Finn R."/>
            <person name="Kale V."/>
            <person name="Holt S."/>
            <person name="Cochrane G."/>
            <person name="Meng A."/>
            <person name="Brown T."/>
            <person name="Cohen L."/>
        </authorList>
    </citation>
    <scope>NUCLEOTIDE SEQUENCE</scope>
    <source>
        <strain evidence="5">CCMP1594</strain>
    </source>
</reference>
<evidence type="ECO:0000256" key="2">
    <source>
        <dbReference type="PROSITE-ProRule" id="PRU00176"/>
    </source>
</evidence>
<feature type="region of interest" description="Disordered" evidence="3">
    <location>
        <begin position="240"/>
        <end position="374"/>
    </location>
</feature>
<accession>A0A7S4G3Y8</accession>
<dbReference type="InterPro" id="IPR000504">
    <property type="entry name" value="RRM_dom"/>
</dbReference>
<dbReference type="Pfam" id="PF00076">
    <property type="entry name" value="RRM_1"/>
    <property type="match status" value="3"/>
</dbReference>
<dbReference type="CDD" id="cd00590">
    <property type="entry name" value="RRM_SF"/>
    <property type="match status" value="1"/>
</dbReference>
<feature type="domain" description="RRM" evidence="4">
    <location>
        <begin position="395"/>
        <end position="468"/>
    </location>
</feature>
<name>A0A7S4G3Y8_9EUGL</name>
<feature type="compositionally biased region" description="Polar residues" evidence="3">
    <location>
        <begin position="311"/>
        <end position="337"/>
    </location>
</feature>
<dbReference type="PANTHER" id="PTHR48025">
    <property type="entry name" value="OS02G0815200 PROTEIN"/>
    <property type="match status" value="1"/>
</dbReference>
<protein>
    <recommendedName>
        <fullName evidence="4">RRM domain-containing protein</fullName>
    </recommendedName>
</protein>